<dbReference type="PANTHER" id="PTHR31616">
    <property type="entry name" value="TREHALASE"/>
    <property type="match status" value="1"/>
</dbReference>
<dbReference type="Gene3D" id="1.50.10.10">
    <property type="match status" value="1"/>
</dbReference>
<dbReference type="InterPro" id="IPR011613">
    <property type="entry name" value="GH15-like"/>
</dbReference>
<dbReference type="EMBL" id="JABBHS010000549">
    <property type="protein sequence ID" value="MBU2724995.1"/>
    <property type="molecule type" value="Genomic_DNA"/>
</dbReference>
<dbReference type="InterPro" id="IPR012341">
    <property type="entry name" value="6hp_glycosidase-like_sf"/>
</dbReference>
<dbReference type="AlphaFoldDB" id="A0A8X8GDG8"/>
<reference evidence="6" key="1">
    <citation type="journal article" date="2021" name="ISME J.">
        <title>Genomic evolution of the class Acidithiobacillia: deep-branching Proteobacteria living in extreme acidic conditions.</title>
        <authorList>
            <person name="Moya-Beltran A."/>
            <person name="Beard S."/>
            <person name="Rojas-Villalobos C."/>
            <person name="Issotta F."/>
            <person name="Gallardo Y."/>
            <person name="Ulloa R."/>
            <person name="Giaveno A."/>
            <person name="Degli Esposti M."/>
            <person name="Johnson D.B."/>
            <person name="Quatrini R."/>
        </authorList>
    </citation>
    <scope>NUCLEOTIDE SEQUENCE</scope>
    <source>
        <strain evidence="6">DSM 583</strain>
    </source>
</reference>
<dbReference type="CDD" id="cd07430">
    <property type="entry name" value="GH15_N"/>
    <property type="match status" value="1"/>
</dbReference>
<dbReference type="GO" id="GO:0016757">
    <property type="term" value="F:glycosyltransferase activity"/>
    <property type="evidence" value="ECO:0007669"/>
    <property type="project" value="UniProtKB-ARBA"/>
</dbReference>
<dbReference type="Proteomes" id="UP000887300">
    <property type="component" value="Unassembled WGS sequence"/>
</dbReference>
<dbReference type="GO" id="GO:0030246">
    <property type="term" value="F:carbohydrate binding"/>
    <property type="evidence" value="ECO:0007669"/>
    <property type="project" value="InterPro"/>
</dbReference>
<dbReference type="PANTHER" id="PTHR31616:SF0">
    <property type="entry name" value="GLUCAN 1,4-ALPHA-GLUCOSIDASE"/>
    <property type="match status" value="1"/>
</dbReference>
<dbReference type="InterPro" id="IPR015220">
    <property type="entry name" value="Glucodextranase_N"/>
</dbReference>
<dbReference type="InterPro" id="IPR011013">
    <property type="entry name" value="Gal_mutarotase_sf_dom"/>
</dbReference>
<dbReference type="PROSITE" id="PS00820">
    <property type="entry name" value="GLUCOAMYLASE"/>
    <property type="match status" value="1"/>
</dbReference>
<protein>
    <submittedName>
        <fullName evidence="6">Glucan 1,4-alpha-glucosidase</fullName>
    </submittedName>
</protein>
<feature type="domain" description="Glucodextranase N-terminal" evidence="5">
    <location>
        <begin position="11"/>
        <end position="274"/>
    </location>
</feature>
<organism evidence="6 7">
    <name type="scientific">Acidithiobacillus ferridurans</name>
    <dbReference type="NCBI Taxonomy" id="1232575"/>
    <lineage>
        <taxon>Bacteria</taxon>
        <taxon>Pseudomonadati</taxon>
        <taxon>Pseudomonadota</taxon>
        <taxon>Acidithiobacillia</taxon>
        <taxon>Acidithiobacillales</taxon>
        <taxon>Acidithiobacillaceae</taxon>
        <taxon>Acidithiobacillus</taxon>
    </lineage>
</organism>
<gene>
    <name evidence="6" type="ORF">HF568_17750</name>
</gene>
<dbReference type="InterPro" id="IPR046966">
    <property type="entry name" value="Glucoamylase_active_site"/>
</dbReference>
<proteinExistence type="inferred from homology"/>
<sequence>MSDKSIFHGHALGMPGLAPDWAPSHKTGVGTALSARSRVWFTIADGVLTECYYPRVDTPNMRDLQFLILDANGGFQEERRDLVHTVRWIEEGVPAYLIMSEDPGKRFRLTKQICTDSERDSLLIHLHFEVLSPEEGPYRLFLLWAPQIGNTGMGNHAVCQREPDGTDWCLACRDDITVALTGTTPFVRMSAGYVGASDGWQDLHYHHDMHWTFSEAGPGHVALTAELDLGVGECTLALGFGASHEQAMAHARFSLTRGFISILREYSREWLSYQTDLLDLSPSSEDHGKLYRRSVAILRCHFDKEEPGAGVASLSIPWGEQSDATSAQGGYHLVWPRDLYHLSMGLLAAGDRDTPVQTWHYLQRRQNADGSWPQNFWVDGTPYWRGLQLDEVAYPILLAWRLFQESLIPDPSDTVHRAADFLVSQGPVTPQDRWEENRGYSPQTLAVVVAALRAASQLCDSKKGKAWGCNYHQVADSWDQRIEEWTFTHCGRLLPGHPDHYERIAQIPVIDTGEHLPECRIFLPIRNLPPEAIHSHSQCCVVDGGFLSLVRLGLRRPDDPHVLKTLPVWDAVCRWETPCGPCWYRYNGDGYGEHGDGDPFDGLGQGRLWPLLTGERGHFSIAAGEEVTSYIRALECFANEGGCIPEQIWDQAAIPAKGLYPGRGTGSATPLAWAHAEYIRLLRSRKDGVPFDRPAFNAEGLA</sequence>
<dbReference type="Gene3D" id="2.70.98.10">
    <property type="match status" value="1"/>
</dbReference>
<evidence type="ECO:0000259" key="5">
    <source>
        <dbReference type="Pfam" id="PF09137"/>
    </source>
</evidence>
<name>A0A8X8GDG8_ACIFI</name>
<dbReference type="SUPFAM" id="SSF74650">
    <property type="entry name" value="Galactose mutarotase-like"/>
    <property type="match status" value="1"/>
</dbReference>
<dbReference type="GO" id="GO:0004553">
    <property type="term" value="F:hydrolase activity, hydrolyzing O-glycosyl compounds"/>
    <property type="evidence" value="ECO:0007669"/>
    <property type="project" value="UniProtKB-ARBA"/>
</dbReference>
<dbReference type="InterPro" id="IPR014718">
    <property type="entry name" value="GH-type_carb-bd"/>
</dbReference>
<evidence type="ECO:0000256" key="3">
    <source>
        <dbReference type="ARBA" id="ARBA00023295"/>
    </source>
</evidence>
<dbReference type="Pfam" id="PF09137">
    <property type="entry name" value="Glucodextran_N"/>
    <property type="match status" value="1"/>
</dbReference>
<dbReference type="RefSeq" id="WP_215886280.1">
    <property type="nucleotide sequence ID" value="NZ_CP134225.1"/>
</dbReference>
<dbReference type="InterPro" id="IPR008928">
    <property type="entry name" value="6-hairpin_glycosidase_sf"/>
</dbReference>
<evidence type="ECO:0000256" key="1">
    <source>
        <dbReference type="ARBA" id="ARBA00006188"/>
    </source>
</evidence>
<keyword evidence="2" id="KW-0378">Hydrolase</keyword>
<dbReference type="GO" id="GO:0005975">
    <property type="term" value="P:carbohydrate metabolic process"/>
    <property type="evidence" value="ECO:0007669"/>
    <property type="project" value="InterPro"/>
</dbReference>
<feature type="domain" description="GH15-like" evidence="4">
    <location>
        <begin position="378"/>
        <end position="682"/>
    </location>
</feature>
<evidence type="ECO:0000313" key="7">
    <source>
        <dbReference type="Proteomes" id="UP000887300"/>
    </source>
</evidence>
<comment type="similarity">
    <text evidence="1">Belongs to the glycosyl hydrolase 15 family.</text>
</comment>
<dbReference type="SUPFAM" id="SSF48208">
    <property type="entry name" value="Six-hairpin glycosidases"/>
    <property type="match status" value="1"/>
</dbReference>
<dbReference type="Pfam" id="PF00723">
    <property type="entry name" value="Glyco_hydro_15"/>
    <property type="match status" value="2"/>
</dbReference>
<evidence type="ECO:0000259" key="4">
    <source>
        <dbReference type="Pfam" id="PF00723"/>
    </source>
</evidence>
<comment type="caution">
    <text evidence="6">The sequence shown here is derived from an EMBL/GenBank/DDBJ whole genome shotgun (WGS) entry which is preliminary data.</text>
</comment>
<evidence type="ECO:0000256" key="2">
    <source>
        <dbReference type="ARBA" id="ARBA00022801"/>
    </source>
</evidence>
<feature type="domain" description="GH15-like" evidence="4">
    <location>
        <begin position="287"/>
        <end position="357"/>
    </location>
</feature>
<accession>A0A8X8GDG8</accession>
<keyword evidence="3" id="KW-0326">Glycosidase</keyword>
<evidence type="ECO:0000313" key="6">
    <source>
        <dbReference type="EMBL" id="MBU2724995.1"/>
    </source>
</evidence>